<evidence type="ECO:0000256" key="1">
    <source>
        <dbReference type="ARBA" id="ARBA00022475"/>
    </source>
</evidence>
<keyword evidence="4 5" id="KW-0472">Membrane</keyword>
<dbReference type="KEGG" id="xdi:EZH22_27965"/>
<sequence length="68" mass="7455">MPAELDIFGVYVPTFLLLALAAMAVTRLLSRIVSQVGLGRLIWHRALFDLALFVLVTGAGYVLLQRIA</sequence>
<evidence type="ECO:0000256" key="5">
    <source>
        <dbReference type="SAM" id="Phobius"/>
    </source>
</evidence>
<reference evidence="6 7" key="1">
    <citation type="submission" date="2020-10" db="EMBL/GenBank/DDBJ databases">
        <title>Degradation of 1,4-Dioxane by Xanthobacter sp. YN2, via a Novel Group-2 Soluble Di-Iron Monooxygenase.</title>
        <authorList>
            <person name="Ma F."/>
            <person name="Wang Y."/>
            <person name="Yang J."/>
            <person name="Guo H."/>
            <person name="Su D."/>
            <person name="Yu L."/>
        </authorList>
    </citation>
    <scope>NUCLEOTIDE SEQUENCE [LARGE SCALE GENOMIC DNA]</scope>
    <source>
        <strain evidence="6 7">YN2</strain>
    </source>
</reference>
<dbReference type="EMBL" id="CP063362">
    <property type="protein sequence ID" value="QRG06695.1"/>
    <property type="molecule type" value="Genomic_DNA"/>
</dbReference>
<dbReference type="RefSeq" id="WP_203193601.1">
    <property type="nucleotide sequence ID" value="NZ_CP063362.1"/>
</dbReference>
<evidence type="ECO:0000313" key="6">
    <source>
        <dbReference type="EMBL" id="QRG06695.1"/>
    </source>
</evidence>
<keyword evidence="3 5" id="KW-1133">Transmembrane helix</keyword>
<feature type="transmembrane region" description="Helical" evidence="5">
    <location>
        <begin position="7"/>
        <end position="30"/>
    </location>
</feature>
<keyword evidence="1" id="KW-1003">Cell membrane</keyword>
<organism evidence="6 7">
    <name type="scientific">Xanthobacter dioxanivorans</name>
    <dbReference type="NCBI Taxonomy" id="2528964"/>
    <lineage>
        <taxon>Bacteria</taxon>
        <taxon>Pseudomonadati</taxon>
        <taxon>Pseudomonadota</taxon>
        <taxon>Alphaproteobacteria</taxon>
        <taxon>Hyphomicrobiales</taxon>
        <taxon>Xanthobacteraceae</taxon>
        <taxon>Xanthobacter</taxon>
    </lineage>
</organism>
<name>A0A974PPF2_9HYPH</name>
<protein>
    <submittedName>
        <fullName evidence="6">DUF1656 domain-containing protein</fullName>
    </submittedName>
</protein>
<evidence type="ECO:0000256" key="2">
    <source>
        <dbReference type="ARBA" id="ARBA00022692"/>
    </source>
</evidence>
<dbReference type="AlphaFoldDB" id="A0A974PPF2"/>
<dbReference type="InterPro" id="IPR012451">
    <property type="entry name" value="DUF1656"/>
</dbReference>
<gene>
    <name evidence="6" type="ORF">EZH22_27965</name>
</gene>
<dbReference type="Proteomes" id="UP000596427">
    <property type="component" value="Chromosome"/>
</dbReference>
<keyword evidence="2 5" id="KW-0812">Transmembrane</keyword>
<evidence type="ECO:0000313" key="7">
    <source>
        <dbReference type="Proteomes" id="UP000596427"/>
    </source>
</evidence>
<evidence type="ECO:0000256" key="3">
    <source>
        <dbReference type="ARBA" id="ARBA00022989"/>
    </source>
</evidence>
<dbReference type="Pfam" id="PF07869">
    <property type="entry name" value="DUF1656"/>
    <property type="match status" value="1"/>
</dbReference>
<proteinExistence type="predicted"/>
<evidence type="ECO:0000256" key="4">
    <source>
        <dbReference type="ARBA" id="ARBA00023136"/>
    </source>
</evidence>
<accession>A0A974PPF2</accession>
<feature type="transmembrane region" description="Helical" evidence="5">
    <location>
        <begin position="42"/>
        <end position="64"/>
    </location>
</feature>
<keyword evidence="7" id="KW-1185">Reference proteome</keyword>